<keyword evidence="6" id="KW-0175">Coiled coil</keyword>
<evidence type="ECO:0008006" key="11">
    <source>
        <dbReference type="Google" id="ProtNLM"/>
    </source>
</evidence>
<evidence type="ECO:0000256" key="5">
    <source>
        <dbReference type="ARBA" id="ARBA00035648"/>
    </source>
</evidence>
<evidence type="ECO:0000259" key="8">
    <source>
        <dbReference type="Pfam" id="PF08340"/>
    </source>
</evidence>
<dbReference type="InterPro" id="IPR013551">
    <property type="entry name" value="YicC-like_C"/>
</dbReference>
<keyword evidence="3" id="KW-0255">Endonuclease</keyword>
<dbReference type="Proteomes" id="UP000068196">
    <property type="component" value="Chromosome"/>
</dbReference>
<dbReference type="EMBL" id="AP014945">
    <property type="protein sequence ID" value="BAU23326.1"/>
    <property type="molecule type" value="Genomic_DNA"/>
</dbReference>
<dbReference type="PANTHER" id="PTHR30636">
    <property type="entry name" value="UPF0701 PROTEIN YICC"/>
    <property type="match status" value="1"/>
</dbReference>
<dbReference type="GO" id="GO:0016787">
    <property type="term" value="F:hydrolase activity"/>
    <property type="evidence" value="ECO:0007669"/>
    <property type="project" value="UniProtKB-KW"/>
</dbReference>
<dbReference type="Pfam" id="PF08340">
    <property type="entry name" value="YicC-like_C"/>
    <property type="match status" value="1"/>
</dbReference>
<evidence type="ECO:0000256" key="3">
    <source>
        <dbReference type="ARBA" id="ARBA00022759"/>
    </source>
</evidence>
<keyword evidence="2" id="KW-0540">Nuclease</keyword>
<evidence type="ECO:0000256" key="6">
    <source>
        <dbReference type="SAM" id="Coils"/>
    </source>
</evidence>
<feature type="coiled-coil region" evidence="6">
    <location>
        <begin position="158"/>
        <end position="204"/>
    </location>
</feature>
<keyword evidence="4" id="KW-0378">Hydrolase</keyword>
<comment type="cofactor">
    <cofactor evidence="1">
        <name>a divalent metal cation</name>
        <dbReference type="ChEBI" id="CHEBI:60240"/>
    </cofactor>
</comment>
<dbReference type="GO" id="GO:0004521">
    <property type="term" value="F:RNA endonuclease activity"/>
    <property type="evidence" value="ECO:0007669"/>
    <property type="project" value="InterPro"/>
</dbReference>
<sequence>MESMTGFGSSIFQGENFQIHCQAKSINHRYLEVTLRIPRRYSSLEERIRKRVLELFERGKIEIQIKIYGFPKEVKDIAFDLELARKIKFNLETLKATLNLGGEITLAEILSFREIVLLEEKEEDLESLWIELEPSLEEALAELKNSRLREGALLRGYIEKFLEELSGVAKKIEALKEKVREENLKKMKERIERNLSELSSQLDEGRFYQEVALFLDRLDFTEELDRFKVHLQEMQNLLDEKASGKRLDFLCQELYREINTLSNKAQSAEISQLAVIAKDLIEKIREQVQNVV</sequence>
<dbReference type="STRING" id="1653476.THC_0941"/>
<gene>
    <name evidence="9" type="ORF">THC_0941</name>
</gene>
<evidence type="ECO:0000313" key="10">
    <source>
        <dbReference type="Proteomes" id="UP000068196"/>
    </source>
</evidence>
<accession>A0A0U5AXF9</accession>
<dbReference type="NCBIfam" id="TIGR00255">
    <property type="entry name" value="YicC/YloC family endoribonuclease"/>
    <property type="match status" value="1"/>
</dbReference>
<protein>
    <recommendedName>
        <fullName evidence="11">YicC family protein</fullName>
    </recommendedName>
</protein>
<organism evidence="9 10">
    <name type="scientific">Caldimicrobium thiodismutans</name>
    <dbReference type="NCBI Taxonomy" id="1653476"/>
    <lineage>
        <taxon>Bacteria</taxon>
        <taxon>Pseudomonadati</taxon>
        <taxon>Thermodesulfobacteriota</taxon>
        <taxon>Thermodesulfobacteria</taxon>
        <taxon>Thermodesulfobacteriales</taxon>
        <taxon>Thermodesulfobacteriaceae</taxon>
        <taxon>Caldimicrobium</taxon>
    </lineage>
</organism>
<dbReference type="OrthoDB" id="9771229at2"/>
<name>A0A0U5AXF9_9BACT</name>
<evidence type="ECO:0000256" key="2">
    <source>
        <dbReference type="ARBA" id="ARBA00022722"/>
    </source>
</evidence>
<dbReference type="AlphaFoldDB" id="A0A0U5AXF9"/>
<proteinExistence type="inferred from homology"/>
<evidence type="ECO:0000313" key="9">
    <source>
        <dbReference type="EMBL" id="BAU23326.1"/>
    </source>
</evidence>
<dbReference type="PATRIC" id="fig|1653476.3.peg.978"/>
<dbReference type="InterPro" id="IPR013527">
    <property type="entry name" value="YicC-like_N"/>
</dbReference>
<reference evidence="9 10" key="1">
    <citation type="journal article" date="2016" name="Int. J. Syst. Evol. Microbiol.">
        <title>Caldimicrobium thiodismutans sp. nov., a sulfur-disproportionating bacterium isolated from a hot spring, and emended description of the genus Caldimicrobium.</title>
        <authorList>
            <person name="Kojima H."/>
            <person name="Umezawa K."/>
            <person name="Fukui M."/>
        </authorList>
    </citation>
    <scope>NUCLEOTIDE SEQUENCE [LARGE SCALE GENOMIC DNA]</scope>
    <source>
        <strain evidence="9 10">TF1</strain>
    </source>
</reference>
<keyword evidence="10" id="KW-1185">Reference proteome</keyword>
<feature type="domain" description="Endoribonuclease YicC-like C-terminal" evidence="8">
    <location>
        <begin position="179"/>
        <end position="291"/>
    </location>
</feature>
<evidence type="ECO:0000256" key="4">
    <source>
        <dbReference type="ARBA" id="ARBA00022801"/>
    </source>
</evidence>
<dbReference type="KEGG" id="cthi:THC_0941"/>
<feature type="domain" description="Endoribonuclease YicC-like N-terminal" evidence="7">
    <location>
        <begin position="1"/>
        <end position="154"/>
    </location>
</feature>
<dbReference type="InterPro" id="IPR005229">
    <property type="entry name" value="YicC/YloC-like"/>
</dbReference>
<reference evidence="10" key="2">
    <citation type="journal article" date="2016" name="Int. J. Syst. Evol. Microbiol.">
        <title>Caldimicrobium thiodismutans sp. nov., a sulfur-disproportionating bacterium isolated from a hot spring.</title>
        <authorList>
            <person name="Kojima H."/>
            <person name="Umezawa K."/>
            <person name="Fukui M."/>
        </authorList>
    </citation>
    <scope>NUCLEOTIDE SEQUENCE [LARGE SCALE GENOMIC DNA]</scope>
    <source>
        <strain evidence="10">TF1</strain>
    </source>
</reference>
<dbReference type="RefSeq" id="WP_068514056.1">
    <property type="nucleotide sequence ID" value="NZ_AP014945.1"/>
</dbReference>
<comment type="similarity">
    <text evidence="5">Belongs to the YicC/YloC family.</text>
</comment>
<evidence type="ECO:0000259" key="7">
    <source>
        <dbReference type="Pfam" id="PF03755"/>
    </source>
</evidence>
<evidence type="ECO:0000256" key="1">
    <source>
        <dbReference type="ARBA" id="ARBA00001968"/>
    </source>
</evidence>
<dbReference type="Pfam" id="PF03755">
    <property type="entry name" value="YicC-like_N"/>
    <property type="match status" value="1"/>
</dbReference>
<dbReference type="PANTHER" id="PTHR30636:SF3">
    <property type="entry name" value="UPF0701 PROTEIN YICC"/>
    <property type="match status" value="1"/>
</dbReference>